<feature type="transmembrane region" description="Helical" evidence="2">
    <location>
        <begin position="47"/>
        <end position="67"/>
    </location>
</feature>
<dbReference type="Proteomes" id="UP000694392">
    <property type="component" value="Unplaced"/>
</dbReference>
<feature type="transmembrane region" description="Helical" evidence="2">
    <location>
        <begin position="248"/>
        <end position="266"/>
    </location>
</feature>
<feature type="domain" description="Major facilitator superfamily (MFS) profile" evidence="3">
    <location>
        <begin position="115"/>
        <end position="269"/>
    </location>
</feature>
<comment type="subcellular location">
    <subcellularLocation>
        <location evidence="1">Membrane</location>
        <topology evidence="1">Multi-pass membrane protein</topology>
    </subcellularLocation>
</comment>
<protein>
    <submittedName>
        <fullName evidence="4">Solute carrier family 16 member 11</fullName>
    </submittedName>
</protein>
<dbReference type="InterPro" id="IPR020846">
    <property type="entry name" value="MFS_dom"/>
</dbReference>
<keyword evidence="2" id="KW-0812">Transmembrane</keyword>
<dbReference type="Ensembl" id="ENSSPUT00000024894.1">
    <property type="protein sequence ID" value="ENSSPUP00000023339.1"/>
    <property type="gene ID" value="ENSSPUG00000017904.1"/>
</dbReference>
<dbReference type="GO" id="GO:0016020">
    <property type="term" value="C:membrane"/>
    <property type="evidence" value="ECO:0007669"/>
    <property type="project" value="UniProtKB-SubCell"/>
</dbReference>
<feature type="transmembrane region" description="Helical" evidence="2">
    <location>
        <begin position="214"/>
        <end position="236"/>
    </location>
</feature>
<dbReference type="PANTHER" id="PTHR11360:SF80">
    <property type="entry name" value="MONOCARBOXYLATE TRANSPORTER 11"/>
    <property type="match status" value="1"/>
</dbReference>
<dbReference type="InterPro" id="IPR050327">
    <property type="entry name" value="Proton-linked_MCT"/>
</dbReference>
<feature type="transmembrane region" description="Helical" evidence="2">
    <location>
        <begin position="79"/>
        <end position="101"/>
    </location>
</feature>
<keyword evidence="2" id="KW-0472">Membrane</keyword>
<sequence>MFIESAFMLSQLSPNTSLPSPPGCGWALAFAPAMGTLSRYFSSQRSLATGLALTGNGLSSFGLSPLLRLLADTLGWRGALLVVSALGLHLVVCGVLLRPLVLRGDRPASATLFDVGLFAQRGFAAFALAAALLAAGYFTPYLHLEPLGRTLGLHPFQSAALVSFTALADALARLLMGCLADRHLLPPAWLLVLCNTLTGLSLLLLPLAGSYATALGLGMLYGASAGSFATVAFGVLPEIVGAARVVNATGLCLMGMSIGGLLGPPLSGK</sequence>
<evidence type="ECO:0000313" key="4">
    <source>
        <dbReference type="Ensembl" id="ENSSPUP00000023339.1"/>
    </source>
</evidence>
<feature type="transmembrane region" description="Helical" evidence="2">
    <location>
        <begin position="122"/>
        <end position="144"/>
    </location>
</feature>
<dbReference type="OMA" id="ANAIHYT"/>
<keyword evidence="2" id="KW-1133">Transmembrane helix</keyword>
<dbReference type="Pfam" id="PF07690">
    <property type="entry name" value="MFS_1"/>
    <property type="match status" value="1"/>
</dbReference>
<dbReference type="PROSITE" id="PS50850">
    <property type="entry name" value="MFS"/>
    <property type="match status" value="1"/>
</dbReference>
<organism evidence="4 5">
    <name type="scientific">Sphenodon punctatus</name>
    <name type="common">Tuatara</name>
    <name type="synonym">Hatteria punctata</name>
    <dbReference type="NCBI Taxonomy" id="8508"/>
    <lineage>
        <taxon>Eukaryota</taxon>
        <taxon>Metazoa</taxon>
        <taxon>Chordata</taxon>
        <taxon>Craniata</taxon>
        <taxon>Vertebrata</taxon>
        <taxon>Euteleostomi</taxon>
        <taxon>Lepidosauria</taxon>
        <taxon>Sphenodontia</taxon>
        <taxon>Sphenodontidae</taxon>
        <taxon>Sphenodon</taxon>
    </lineage>
</organism>
<dbReference type="PANTHER" id="PTHR11360">
    <property type="entry name" value="MONOCARBOXYLATE TRANSPORTER"/>
    <property type="match status" value="1"/>
</dbReference>
<name>A0A8D0HN70_SPHPU</name>
<dbReference type="SUPFAM" id="SSF103473">
    <property type="entry name" value="MFS general substrate transporter"/>
    <property type="match status" value="1"/>
</dbReference>
<accession>A0A8D0HN70</accession>
<evidence type="ECO:0000256" key="2">
    <source>
        <dbReference type="SAM" id="Phobius"/>
    </source>
</evidence>
<dbReference type="GO" id="GO:0008028">
    <property type="term" value="F:monocarboxylic acid transmembrane transporter activity"/>
    <property type="evidence" value="ECO:0007669"/>
    <property type="project" value="TreeGrafter"/>
</dbReference>
<dbReference type="InterPro" id="IPR011701">
    <property type="entry name" value="MFS"/>
</dbReference>
<evidence type="ECO:0000256" key="1">
    <source>
        <dbReference type="ARBA" id="ARBA00004141"/>
    </source>
</evidence>
<dbReference type="InterPro" id="IPR036259">
    <property type="entry name" value="MFS_trans_sf"/>
</dbReference>
<dbReference type="Gene3D" id="1.20.1250.20">
    <property type="entry name" value="MFS general substrate transporter like domains"/>
    <property type="match status" value="2"/>
</dbReference>
<reference evidence="4" key="2">
    <citation type="submission" date="2025-09" db="UniProtKB">
        <authorList>
            <consortium name="Ensembl"/>
        </authorList>
    </citation>
    <scope>IDENTIFICATION</scope>
</reference>
<reference evidence="4" key="1">
    <citation type="submission" date="2025-08" db="UniProtKB">
        <authorList>
            <consortium name="Ensembl"/>
        </authorList>
    </citation>
    <scope>IDENTIFICATION</scope>
</reference>
<evidence type="ECO:0000259" key="3">
    <source>
        <dbReference type="PROSITE" id="PS50850"/>
    </source>
</evidence>
<gene>
    <name evidence="4" type="primary">SLC16A11</name>
</gene>
<keyword evidence="5" id="KW-1185">Reference proteome</keyword>
<proteinExistence type="predicted"/>
<evidence type="ECO:0000313" key="5">
    <source>
        <dbReference type="Proteomes" id="UP000694392"/>
    </source>
</evidence>
<dbReference type="GeneTree" id="ENSGT00940000162017"/>
<dbReference type="AlphaFoldDB" id="A0A8D0HN70"/>
<feature type="transmembrane region" description="Helical" evidence="2">
    <location>
        <begin position="188"/>
        <end position="208"/>
    </location>
</feature>